<keyword evidence="3" id="KW-0378">Hydrolase</keyword>
<dbReference type="Pfam" id="PF00561">
    <property type="entry name" value="Abhydrolase_1"/>
    <property type="match status" value="1"/>
</dbReference>
<gene>
    <name evidence="3" type="ORF">HG542_25455</name>
</gene>
<dbReference type="Gene3D" id="3.40.50.1820">
    <property type="entry name" value="alpha/beta hydrolase"/>
    <property type="match status" value="1"/>
</dbReference>
<protein>
    <submittedName>
        <fullName evidence="3">Alpha/beta fold hydrolase</fullName>
    </submittedName>
</protein>
<dbReference type="GO" id="GO:0016298">
    <property type="term" value="F:lipase activity"/>
    <property type="evidence" value="ECO:0007669"/>
    <property type="project" value="TreeGrafter"/>
</dbReference>
<dbReference type="RefSeq" id="WP_171085331.1">
    <property type="nucleotide sequence ID" value="NZ_BNBU01000008.1"/>
</dbReference>
<evidence type="ECO:0000259" key="2">
    <source>
        <dbReference type="Pfam" id="PF00561"/>
    </source>
</evidence>
<feature type="domain" description="AB hydrolase-1" evidence="2">
    <location>
        <begin position="85"/>
        <end position="224"/>
    </location>
</feature>
<dbReference type="PANTHER" id="PTHR32015">
    <property type="entry name" value="FASTING INDUCED LIPASE"/>
    <property type="match status" value="1"/>
</dbReference>
<keyword evidence="1" id="KW-0732">Signal</keyword>
<evidence type="ECO:0000313" key="4">
    <source>
        <dbReference type="Proteomes" id="UP000587462"/>
    </source>
</evidence>
<evidence type="ECO:0000256" key="1">
    <source>
        <dbReference type="SAM" id="SignalP"/>
    </source>
</evidence>
<evidence type="ECO:0000313" key="3">
    <source>
        <dbReference type="EMBL" id="NVK80976.1"/>
    </source>
</evidence>
<dbReference type="PANTHER" id="PTHR32015:SF1">
    <property type="entry name" value="LIPASE"/>
    <property type="match status" value="1"/>
</dbReference>
<dbReference type="GO" id="GO:0016042">
    <property type="term" value="P:lipid catabolic process"/>
    <property type="evidence" value="ECO:0007669"/>
    <property type="project" value="InterPro"/>
</dbReference>
<feature type="signal peptide" evidence="1">
    <location>
        <begin position="1"/>
        <end position="33"/>
    </location>
</feature>
<comment type="caution">
    <text evidence="3">The sequence shown here is derived from an EMBL/GenBank/DDBJ whole genome shotgun (WGS) entry which is preliminary data.</text>
</comment>
<reference evidence="3 4" key="1">
    <citation type="submission" date="2020-04" db="EMBL/GenBank/DDBJ databases">
        <title>Draft Genome Sequence of Streptomyces morookaense DSM 40503, an 8-azaguanine-producing strain.</title>
        <authorList>
            <person name="Qi J."/>
            <person name="Gao J.-M."/>
        </authorList>
    </citation>
    <scope>NUCLEOTIDE SEQUENCE [LARGE SCALE GENOMIC DNA]</scope>
    <source>
        <strain evidence="3 4">DSM 40503</strain>
    </source>
</reference>
<dbReference type="AlphaFoldDB" id="A0A7Y7B8K5"/>
<dbReference type="Proteomes" id="UP000587462">
    <property type="component" value="Unassembled WGS sequence"/>
</dbReference>
<organism evidence="3 4">
    <name type="scientific">Streptomyces morookaense</name>
    <name type="common">Streptoverticillium morookaense</name>
    <dbReference type="NCBI Taxonomy" id="1970"/>
    <lineage>
        <taxon>Bacteria</taxon>
        <taxon>Bacillati</taxon>
        <taxon>Actinomycetota</taxon>
        <taxon>Actinomycetes</taxon>
        <taxon>Kitasatosporales</taxon>
        <taxon>Streptomycetaceae</taxon>
        <taxon>Streptomyces</taxon>
    </lineage>
</organism>
<feature type="chain" id="PRO_5039430339" evidence="1">
    <location>
        <begin position="34"/>
        <end position="332"/>
    </location>
</feature>
<name>A0A7Y7B8K5_STRMO</name>
<dbReference type="EMBL" id="JABBXF010000067">
    <property type="protein sequence ID" value="NVK80976.1"/>
    <property type="molecule type" value="Genomic_DNA"/>
</dbReference>
<keyword evidence="4" id="KW-1185">Reference proteome</keyword>
<sequence>MRPRGKWRRPHRFVPSALIMATAAMLAFTSTTAASASASASASPETGPVQNNWTTAFLYSVAHPQAVPAGVNEPGCRPGKTRPRPVVLVNGTLENSYANWSRLAPQLHKDGYCVFGFDYGGTDGSPFQQLGPMRTSGLQLSAFVDKVLATTGASRVDLVGHSQGGLLPLYYINRLGGETKVGRMVGIEPASRGVHLYGLLPLVARIPGMPNVVRLDCAACVDFTAGSSFMRETAEGGYTRPAVEYTTIISRTDGLISTSEARLPAAPGVTNVVTQDVCSLDFTDHVNAVYDDITLRIVRNALDPAHAVKPGCHAVPPLLPPQSQELPRSGPQ</sequence>
<dbReference type="InterPro" id="IPR002918">
    <property type="entry name" value="Lipase_EstA/Esterase_EstB"/>
</dbReference>
<dbReference type="SUPFAM" id="SSF53474">
    <property type="entry name" value="alpha/beta-Hydrolases"/>
    <property type="match status" value="1"/>
</dbReference>
<dbReference type="InterPro" id="IPR000073">
    <property type="entry name" value="AB_hydrolase_1"/>
</dbReference>
<proteinExistence type="predicted"/>
<accession>A0A7Y7B8K5</accession>
<dbReference type="InterPro" id="IPR029058">
    <property type="entry name" value="AB_hydrolase_fold"/>
</dbReference>